<sequence length="83" mass="10095">MDRAGAFLYGMRLLLFYGELKWERKIYPAFLVISEDEKKFTLIEVSFYNKAYFDMEIHIVKKNKWMHQLNPEKFLIEVEGYYG</sequence>
<gene>
    <name evidence="1" type="ORF">CBM15_16025</name>
</gene>
<organism evidence="1 2">
    <name type="scientific">Solibacillus kalamii</name>
    <dbReference type="NCBI Taxonomy" id="1748298"/>
    <lineage>
        <taxon>Bacteria</taxon>
        <taxon>Bacillati</taxon>
        <taxon>Bacillota</taxon>
        <taxon>Bacilli</taxon>
        <taxon>Bacillales</taxon>
        <taxon>Caryophanaceae</taxon>
        <taxon>Solibacillus</taxon>
    </lineage>
</organism>
<name>A0ABX3ZDE0_9BACL</name>
<comment type="caution">
    <text evidence="1">The sequence shown here is derived from an EMBL/GenBank/DDBJ whole genome shotgun (WGS) entry which is preliminary data.</text>
</comment>
<evidence type="ECO:0000313" key="1">
    <source>
        <dbReference type="EMBL" id="OUZ37721.1"/>
    </source>
</evidence>
<keyword evidence="2" id="KW-1185">Reference proteome</keyword>
<proteinExistence type="predicted"/>
<dbReference type="EMBL" id="NHNT01000013">
    <property type="protein sequence ID" value="OUZ37721.1"/>
    <property type="molecule type" value="Genomic_DNA"/>
</dbReference>
<dbReference type="Proteomes" id="UP000196594">
    <property type="component" value="Unassembled WGS sequence"/>
</dbReference>
<accession>A0ABX3ZDE0</accession>
<protein>
    <submittedName>
        <fullName evidence="1">Uncharacterized protein</fullName>
    </submittedName>
</protein>
<evidence type="ECO:0000313" key="2">
    <source>
        <dbReference type="Proteomes" id="UP000196594"/>
    </source>
</evidence>
<reference evidence="1 2" key="1">
    <citation type="journal article" date="2017" name="Int. J. Syst. Evol. Microbiol.">
        <title>Solibacillus kalamii sp. nov., isolated from a high-efficiency particulate arrestance filter system used in the International Space Station.</title>
        <authorList>
            <person name="Checinska Sielaff A."/>
            <person name="Kumar R.M."/>
            <person name="Pal D."/>
            <person name="Mayilraj S."/>
            <person name="Venkateswaran K."/>
        </authorList>
    </citation>
    <scope>NUCLEOTIDE SEQUENCE [LARGE SCALE GENOMIC DNA]</scope>
    <source>
        <strain evidence="1 2">ISSFR-015</strain>
    </source>
</reference>